<evidence type="ECO:0000256" key="1">
    <source>
        <dbReference type="SAM" id="Coils"/>
    </source>
</evidence>
<keyword evidence="1" id="KW-0175">Coiled coil</keyword>
<dbReference type="Proteomes" id="UP001153714">
    <property type="component" value="Chromosome 8"/>
</dbReference>
<feature type="domain" description="FP protein C-terminal" evidence="2">
    <location>
        <begin position="197"/>
        <end position="248"/>
    </location>
</feature>
<dbReference type="OrthoDB" id="7474654at2759"/>
<gene>
    <name evidence="3" type="ORF">DIATSA_LOCUS12824</name>
</gene>
<dbReference type="AlphaFoldDB" id="A0A9P0C854"/>
<sequence>METTMTHYQLLKRKCVNCLRHFKSLVYYINVWKMEDWILEDQEIEKSFEFLSGQLKDMQTKIDGLENQRKEISSQILHIEEKCEFLEKNSKKTYKQIKYVPRPEIEMKEMLYKYVSNHAKTLDITLQPGELRDVYRLPNKKEPKKPTIIAELELSDTLIKNKIISAARKLNKYRKLNVNSLGIANDTSTIYLSEYLTSKARRLHFLVREFAKSKNFQFCWTSGGNVYLKKKEESESIMVKNVAQLNTIQAQTL</sequence>
<dbReference type="Pfam" id="PF25298">
    <property type="entry name" value="Baculo_FP_2nd"/>
    <property type="match status" value="1"/>
</dbReference>
<reference evidence="3" key="2">
    <citation type="submission" date="2022-10" db="EMBL/GenBank/DDBJ databases">
        <authorList>
            <consortium name="ENA_rothamsted_submissions"/>
            <consortium name="culmorum"/>
            <person name="King R."/>
        </authorList>
    </citation>
    <scope>NUCLEOTIDE SEQUENCE</scope>
</reference>
<evidence type="ECO:0000313" key="3">
    <source>
        <dbReference type="EMBL" id="CAH0764211.1"/>
    </source>
</evidence>
<proteinExistence type="predicted"/>
<reference evidence="3" key="1">
    <citation type="submission" date="2021-12" db="EMBL/GenBank/DDBJ databases">
        <authorList>
            <person name="King R."/>
        </authorList>
    </citation>
    <scope>NUCLEOTIDE SEQUENCE</scope>
</reference>
<accession>A0A9P0C854</accession>
<evidence type="ECO:0000313" key="4">
    <source>
        <dbReference type="Proteomes" id="UP001153714"/>
    </source>
</evidence>
<protein>
    <recommendedName>
        <fullName evidence="2">FP protein C-terminal domain-containing protein</fullName>
    </recommendedName>
</protein>
<organism evidence="3 4">
    <name type="scientific">Diatraea saccharalis</name>
    <name type="common">sugarcane borer</name>
    <dbReference type="NCBI Taxonomy" id="40085"/>
    <lineage>
        <taxon>Eukaryota</taxon>
        <taxon>Metazoa</taxon>
        <taxon>Ecdysozoa</taxon>
        <taxon>Arthropoda</taxon>
        <taxon>Hexapoda</taxon>
        <taxon>Insecta</taxon>
        <taxon>Pterygota</taxon>
        <taxon>Neoptera</taxon>
        <taxon>Endopterygota</taxon>
        <taxon>Lepidoptera</taxon>
        <taxon>Glossata</taxon>
        <taxon>Ditrysia</taxon>
        <taxon>Pyraloidea</taxon>
        <taxon>Crambidae</taxon>
        <taxon>Crambinae</taxon>
        <taxon>Diatraea</taxon>
    </lineage>
</organism>
<keyword evidence="4" id="KW-1185">Reference proteome</keyword>
<feature type="coiled-coil region" evidence="1">
    <location>
        <begin position="48"/>
        <end position="89"/>
    </location>
</feature>
<evidence type="ECO:0000259" key="2">
    <source>
        <dbReference type="Pfam" id="PF25298"/>
    </source>
</evidence>
<dbReference type="InterPro" id="IPR057251">
    <property type="entry name" value="FP_C"/>
</dbReference>
<dbReference type="EMBL" id="OU893339">
    <property type="protein sequence ID" value="CAH0764211.1"/>
    <property type="molecule type" value="Genomic_DNA"/>
</dbReference>
<name>A0A9P0C854_9NEOP</name>